<evidence type="ECO:0000313" key="2">
    <source>
        <dbReference type="Proteomes" id="UP000324831"/>
    </source>
</evidence>
<proteinExistence type="predicted"/>
<evidence type="ECO:0000313" key="1">
    <source>
        <dbReference type="EMBL" id="GCE63148.1"/>
    </source>
</evidence>
<sequence length="106" mass="12034">MSSTVSKQEIIDLVISLLTKDEIENLEIRLNGVYTFENQMNDAFDGLTSIHGLEKAEEEIKNAISFFRSSASALSGKGDYIVRGFKLIDSLVRTLFKKNFERKIKK</sequence>
<dbReference type="RefSeq" id="WP_216082745.1">
    <property type="nucleotide sequence ID" value="NZ_CACTIB010000007.1"/>
</dbReference>
<dbReference type="EMBL" id="BIMN01000001">
    <property type="protein sequence ID" value="GCE63148.1"/>
    <property type="molecule type" value="Genomic_DNA"/>
</dbReference>
<dbReference type="Proteomes" id="UP000324831">
    <property type="component" value="Unassembled WGS sequence"/>
</dbReference>
<name>A0A478FP76_9MOLU</name>
<organism evidence="1 2">
    <name type="scientific">Candidatus Mycoplasma haematohominis</name>
    <dbReference type="NCBI Taxonomy" id="1494318"/>
    <lineage>
        <taxon>Bacteria</taxon>
        <taxon>Bacillati</taxon>
        <taxon>Mycoplasmatota</taxon>
        <taxon>Mollicutes</taxon>
        <taxon>Mycoplasmataceae</taxon>
        <taxon>Mycoplasma</taxon>
    </lineage>
</organism>
<gene>
    <name evidence="1" type="ORF">MHSWG343_01260</name>
</gene>
<protein>
    <submittedName>
        <fullName evidence="1">Uncharacterized protein</fullName>
    </submittedName>
</protein>
<reference evidence="1 2" key="1">
    <citation type="submission" date="2019-01" db="EMBL/GenBank/DDBJ databases">
        <title>Draft genome sequences of Candidatus Mycoplasma haemohominis SWG34-3 identified from a patient with pyrexia, anemia and liver dysfunction.</title>
        <authorList>
            <person name="Sekizuka T."/>
            <person name="Hattori N."/>
            <person name="Katano H."/>
            <person name="Takuma T."/>
            <person name="Ito T."/>
            <person name="Arai N."/>
            <person name="Yanai R."/>
            <person name="Ishii S."/>
            <person name="Miura Y."/>
            <person name="Tokunaga T."/>
            <person name="Watanabe H."/>
            <person name="Nomura N."/>
            <person name="Eguchi J."/>
            <person name="Arai T."/>
            <person name="Hasegawa H."/>
            <person name="Nakamaki T."/>
            <person name="Wakita T."/>
            <person name="Niki Y."/>
            <person name="Kuroda M."/>
        </authorList>
    </citation>
    <scope>NUCLEOTIDE SEQUENCE [LARGE SCALE GENOMIC DNA]</scope>
    <source>
        <strain evidence="1">SWG34-3</strain>
    </source>
</reference>
<comment type="caution">
    <text evidence="1">The sequence shown here is derived from an EMBL/GenBank/DDBJ whole genome shotgun (WGS) entry which is preliminary data.</text>
</comment>
<dbReference type="AlphaFoldDB" id="A0A478FP76"/>
<accession>A0A478FP76</accession>